<gene>
    <name evidence="2" type="ordered locus">Sfla_0521</name>
</gene>
<dbReference type="PIRSF" id="PIRSF009292">
    <property type="entry name" value="B_lactamas_inhib"/>
    <property type="match status" value="1"/>
</dbReference>
<dbReference type="SUPFAM" id="SSF55648">
    <property type="entry name" value="beta-lactamase-inhibitor protein, BLIP"/>
    <property type="match status" value="1"/>
</dbReference>
<accession>A0A8D3WGF5</accession>
<proteinExistence type="predicted"/>
<dbReference type="InterPro" id="IPR009099">
    <property type="entry name" value="Beta-lactamas_inhib"/>
</dbReference>
<feature type="signal peptide" evidence="1">
    <location>
        <begin position="1"/>
        <end position="29"/>
    </location>
</feature>
<protein>
    <submittedName>
        <fullName evidence="2">Beta-lactamase-inhibitor protein BLIP</fullName>
    </submittedName>
</protein>
<evidence type="ECO:0000313" key="3">
    <source>
        <dbReference type="Proteomes" id="UP000002066"/>
    </source>
</evidence>
<organism evidence="2 3">
    <name type="scientific">Streptomyces pratensis (strain ATCC 33331 / IAF-45CD)</name>
    <dbReference type="NCBI Taxonomy" id="591167"/>
    <lineage>
        <taxon>Bacteria</taxon>
        <taxon>Bacillati</taxon>
        <taxon>Actinomycetota</taxon>
        <taxon>Actinomycetes</taxon>
        <taxon>Kitasatosporales</taxon>
        <taxon>Streptomycetaceae</taxon>
        <taxon>Streptomyces</taxon>
    </lineage>
</organism>
<dbReference type="Gene3D" id="3.10.450.730">
    <property type="entry name" value="BLIP domain"/>
    <property type="match status" value="1"/>
</dbReference>
<reference evidence="2 3" key="1">
    <citation type="submission" date="2011-01" db="EMBL/GenBank/DDBJ databases">
        <title>Complete sequence of chromosome of Streptomyces flavogriseus ATCC 33331.</title>
        <authorList>
            <consortium name="US DOE Joint Genome Institute"/>
            <person name="Lucas S."/>
            <person name="Copeland A."/>
            <person name="Lapidus A."/>
            <person name="Cheng J.-F."/>
            <person name="Goodwin L."/>
            <person name="Pitluck S."/>
            <person name="Davenport K."/>
            <person name="Detter J.C."/>
            <person name="Han C."/>
            <person name="Tapia R."/>
            <person name="Land M."/>
            <person name="Hauser L."/>
            <person name="Kyrpides N."/>
            <person name="Ivanova N."/>
            <person name="Ovchinnikova G."/>
            <person name="Pagani I."/>
            <person name="Brumm P."/>
            <person name="Mead D."/>
            <person name="Woyke T."/>
        </authorList>
    </citation>
    <scope>NUCLEOTIDE SEQUENCE [LARGE SCALE GENOMIC DNA]</scope>
    <source>
        <strain evidence="3">ATCC 33331 / IAF-45CD</strain>
    </source>
</reference>
<sequence>MVKARIARTGISLVAAAAAVVATTSSAQANSGFSAEKYEQIQFGMTFDEVWEIGGGEAACDTGGVIGDSILCFTESGDYAPYGGFSFTDEGELWSKRNEYLYKAKTPSVRLSHYNRTALGMTEAQLWAAVPKDSCVSQGESYPNWPAKTGFEEKYYCAAATGLFPPSASFHLTDGVLTYRYQRSLT</sequence>
<feature type="chain" id="PRO_5039480242" evidence="1">
    <location>
        <begin position="30"/>
        <end position="186"/>
    </location>
</feature>
<evidence type="ECO:0000256" key="1">
    <source>
        <dbReference type="SAM" id="SignalP"/>
    </source>
</evidence>
<dbReference type="AlphaFoldDB" id="A0A8D3WGF5"/>
<keyword evidence="1" id="KW-0732">Signal</keyword>
<evidence type="ECO:0000313" key="2">
    <source>
        <dbReference type="EMBL" id="ADW01986.1"/>
    </source>
</evidence>
<dbReference type="EMBL" id="CP002475">
    <property type="protein sequence ID" value="ADW01986.1"/>
    <property type="molecule type" value="Genomic_DNA"/>
</dbReference>
<dbReference type="Proteomes" id="UP000002066">
    <property type="component" value="Chromosome"/>
</dbReference>
<dbReference type="InterPro" id="IPR024221">
    <property type="entry name" value="BLIP_dom_sf"/>
</dbReference>
<name>A0A8D3WGF5_STRFA</name>
<dbReference type="KEGG" id="sfa:Sfla_0521"/>
<dbReference type="Pfam" id="PF07467">
    <property type="entry name" value="BLIP"/>
    <property type="match status" value="1"/>
</dbReference>